<dbReference type="Proteomes" id="UP000020492">
    <property type="component" value="Unassembled WGS sequence"/>
</dbReference>
<dbReference type="PATRIC" id="fig|1476583.3.peg.1223"/>
<organism evidence="2 3">
    <name type="scientific">Deinococcus phoenicis</name>
    <dbReference type="NCBI Taxonomy" id="1476583"/>
    <lineage>
        <taxon>Bacteria</taxon>
        <taxon>Thermotogati</taxon>
        <taxon>Deinococcota</taxon>
        <taxon>Deinococci</taxon>
        <taxon>Deinococcales</taxon>
        <taxon>Deinococcaceae</taxon>
        <taxon>Deinococcus</taxon>
    </lineage>
</organism>
<keyword evidence="3" id="KW-1185">Reference proteome</keyword>
<feature type="chain" id="PRO_5001485657" evidence="1">
    <location>
        <begin position="19"/>
        <end position="197"/>
    </location>
</feature>
<proteinExistence type="predicted"/>
<name>A0A016QRE6_9DEIO</name>
<reference evidence="2 3" key="1">
    <citation type="submission" date="2014-03" db="EMBL/GenBank/DDBJ databases">
        <title>Draft genome sequence of Deinococcus phoenicis 1P10ME.</title>
        <authorList>
            <person name="Stepanov V.G."/>
            <person name="Vaishampayan P."/>
            <person name="Venkateswaran K."/>
            <person name="Fox G.E."/>
        </authorList>
    </citation>
    <scope>NUCLEOTIDE SEQUENCE [LARGE SCALE GENOMIC DNA]</scope>
    <source>
        <strain evidence="2 3">1P10ME</strain>
    </source>
</reference>
<keyword evidence="1" id="KW-0732">Signal</keyword>
<gene>
    <name evidence="2" type="ORF">DEIPH_ctg018orf0004</name>
</gene>
<evidence type="ECO:0000256" key="1">
    <source>
        <dbReference type="SAM" id="SignalP"/>
    </source>
</evidence>
<dbReference type="EMBL" id="JHAC01000018">
    <property type="protein sequence ID" value="EYB68623.1"/>
    <property type="molecule type" value="Genomic_DNA"/>
</dbReference>
<comment type="caution">
    <text evidence="2">The sequence shown here is derived from an EMBL/GenBank/DDBJ whole genome shotgun (WGS) entry which is preliminary data.</text>
</comment>
<evidence type="ECO:0000313" key="3">
    <source>
        <dbReference type="Proteomes" id="UP000020492"/>
    </source>
</evidence>
<feature type="signal peptide" evidence="1">
    <location>
        <begin position="1"/>
        <end position="18"/>
    </location>
</feature>
<protein>
    <submittedName>
        <fullName evidence="2">Uncharacterized protein</fullName>
    </submittedName>
</protein>
<dbReference type="AlphaFoldDB" id="A0A016QRE6"/>
<sequence>MTLAVTFNAAALSAPAFAQAVQQVPGAKCSTVQIDDSGTLTVQASGQTASLNAPYTFKCGTLKVTDNGRILNVSGKTLREALSVFPAGSAFGQVWGLYAVDLRQPGVLSITDTSDGTKPGTALLREMKSAIGDASATFTQPGGVSGWVFRDARTQTARYNVNKPLTLTIKASESTPPWTAITLDAGKGTLRAVRSGS</sequence>
<accession>A0A016QRE6</accession>
<evidence type="ECO:0000313" key="2">
    <source>
        <dbReference type="EMBL" id="EYB68623.1"/>
    </source>
</evidence>